<feature type="transmembrane region" description="Helical" evidence="1">
    <location>
        <begin position="219"/>
        <end position="244"/>
    </location>
</feature>
<accession>A0A2T1C2L1</accession>
<sequence>MFAYDQIIQAFNEALQQLWKILIFDNNNLFSLVLAPFKIVAGFGFLYQVAPLVTQGIKNSIMPLLTSFLILILFLNGGDGMRKVAMTEYALIKGADRAIKQGFEKVVGTWQITQNLQGNQQAIDEIQKAVDNCMSIAPTVNGQPNPAYTQCDANARQLVQDKINSGQIQDPLLKGNLWAALAQADFMGFASQASIAVGQALSNASLSLPRLIFSSLRTLWLMIGEVALLIAVIAVPFPLALSFFNPNPLFIWQGSFWGTGVFMFSMTLIVGAMDYFQSRVGAGLPTFMMEMGVALVAPIIAGLIAAGGGMAVVQAFAQAGNKIVELGTKALGAI</sequence>
<keyword evidence="3" id="KW-1185">Reference proteome</keyword>
<dbReference type="EMBL" id="PVWJ01000062">
    <property type="protein sequence ID" value="PSB02387.1"/>
    <property type="molecule type" value="Genomic_DNA"/>
</dbReference>
<feature type="transmembrane region" description="Helical" evidence="1">
    <location>
        <begin position="293"/>
        <end position="317"/>
    </location>
</feature>
<feature type="transmembrane region" description="Helical" evidence="1">
    <location>
        <begin position="250"/>
        <end position="272"/>
    </location>
</feature>
<dbReference type="Proteomes" id="UP000238762">
    <property type="component" value="Unassembled WGS sequence"/>
</dbReference>
<gene>
    <name evidence="2" type="ORF">C7B64_13455</name>
</gene>
<protein>
    <submittedName>
        <fullName evidence="2">Uncharacterized protein</fullName>
    </submittedName>
</protein>
<comment type="caution">
    <text evidence="2">The sequence shown here is derived from an EMBL/GenBank/DDBJ whole genome shotgun (WGS) entry which is preliminary data.</text>
</comment>
<keyword evidence="1" id="KW-0812">Transmembrane</keyword>
<keyword evidence="1" id="KW-1133">Transmembrane helix</keyword>
<evidence type="ECO:0000313" key="2">
    <source>
        <dbReference type="EMBL" id="PSB02387.1"/>
    </source>
</evidence>
<feature type="transmembrane region" description="Helical" evidence="1">
    <location>
        <begin position="29"/>
        <end position="49"/>
    </location>
</feature>
<proteinExistence type="predicted"/>
<reference evidence="2 3" key="2">
    <citation type="submission" date="2018-03" db="EMBL/GenBank/DDBJ databases">
        <title>The ancient ancestry and fast evolution of plastids.</title>
        <authorList>
            <person name="Moore K.R."/>
            <person name="Magnabosco C."/>
            <person name="Momper L."/>
            <person name="Gold D.A."/>
            <person name="Bosak T."/>
            <person name="Fournier G.P."/>
        </authorList>
    </citation>
    <scope>NUCLEOTIDE SEQUENCE [LARGE SCALE GENOMIC DNA]</scope>
    <source>
        <strain evidence="2 3">CCAP 1448/3</strain>
    </source>
</reference>
<dbReference type="AlphaFoldDB" id="A0A2T1C2L1"/>
<dbReference type="RefSeq" id="WP_106289177.1">
    <property type="nucleotide sequence ID" value="NZ_CAWNTC010000071.1"/>
</dbReference>
<evidence type="ECO:0000313" key="3">
    <source>
        <dbReference type="Proteomes" id="UP000238762"/>
    </source>
</evidence>
<feature type="transmembrane region" description="Helical" evidence="1">
    <location>
        <begin position="61"/>
        <end position="78"/>
    </location>
</feature>
<evidence type="ECO:0000256" key="1">
    <source>
        <dbReference type="SAM" id="Phobius"/>
    </source>
</evidence>
<organism evidence="2 3">
    <name type="scientific">Merismopedia glauca CCAP 1448/3</name>
    <dbReference type="NCBI Taxonomy" id="1296344"/>
    <lineage>
        <taxon>Bacteria</taxon>
        <taxon>Bacillati</taxon>
        <taxon>Cyanobacteriota</taxon>
        <taxon>Cyanophyceae</taxon>
        <taxon>Synechococcales</taxon>
        <taxon>Merismopediaceae</taxon>
        <taxon>Merismopedia</taxon>
    </lineage>
</organism>
<keyword evidence="1" id="KW-0472">Membrane</keyword>
<name>A0A2T1C2L1_9CYAN</name>
<reference evidence="2 3" key="1">
    <citation type="submission" date="2018-02" db="EMBL/GenBank/DDBJ databases">
        <authorList>
            <person name="Cohen D.B."/>
            <person name="Kent A.D."/>
        </authorList>
    </citation>
    <scope>NUCLEOTIDE SEQUENCE [LARGE SCALE GENOMIC DNA]</scope>
    <source>
        <strain evidence="2 3">CCAP 1448/3</strain>
    </source>
</reference>